<feature type="transmembrane region" description="Helical" evidence="2">
    <location>
        <begin position="41"/>
        <end position="62"/>
    </location>
</feature>
<evidence type="ECO:0000313" key="3">
    <source>
        <dbReference type="EMBL" id="MBR8641016.1"/>
    </source>
</evidence>
<keyword evidence="2" id="KW-1133">Transmembrane helix</keyword>
<feature type="region of interest" description="Disordered" evidence="1">
    <location>
        <begin position="184"/>
        <end position="204"/>
    </location>
</feature>
<feature type="transmembrane region" description="Helical" evidence="2">
    <location>
        <begin position="74"/>
        <end position="96"/>
    </location>
</feature>
<organism evidence="3 4">
    <name type="scientific">Streptomyces tuirus</name>
    <dbReference type="NCBI Taxonomy" id="68278"/>
    <lineage>
        <taxon>Bacteria</taxon>
        <taxon>Bacillati</taxon>
        <taxon>Actinomycetota</taxon>
        <taxon>Actinomycetes</taxon>
        <taxon>Kitasatosporales</taxon>
        <taxon>Streptomycetaceae</taxon>
        <taxon>Streptomyces</taxon>
    </lineage>
</organism>
<dbReference type="Proteomes" id="UP000682308">
    <property type="component" value="Unassembled WGS sequence"/>
</dbReference>
<sequence>MRLFTLYLRSRRIPVALAATAAGVALVALLGNAPDPWRTRVFAVLALGLGLGVLGNGLGGAADTLERTGAIRWAGWRTAHLVAMTGAVLAVVTAASEAPTGVLLRAAAGLAGLTALAAVVLGHQLAWTLPTVWAGAAAVVPPVTEPELLRLLTWPMQPSDSTAAALAAGVPAVGGLILYATRGSRPSALERRRASSSPSSSRWS</sequence>
<comment type="caution">
    <text evidence="3">The sequence shown here is derived from an EMBL/GenBank/DDBJ whole genome shotgun (WGS) entry which is preliminary data.</text>
</comment>
<name>A0A941FIM7_9ACTN</name>
<evidence type="ECO:0000256" key="2">
    <source>
        <dbReference type="SAM" id="Phobius"/>
    </source>
</evidence>
<keyword evidence="2" id="KW-0812">Transmembrane</keyword>
<proteinExistence type="predicted"/>
<dbReference type="EMBL" id="JAGTPG010000002">
    <property type="protein sequence ID" value="MBR8641016.1"/>
    <property type="molecule type" value="Genomic_DNA"/>
</dbReference>
<evidence type="ECO:0000256" key="1">
    <source>
        <dbReference type="SAM" id="MobiDB-lite"/>
    </source>
</evidence>
<keyword evidence="2" id="KW-0472">Membrane</keyword>
<feature type="compositionally biased region" description="Low complexity" evidence="1">
    <location>
        <begin position="195"/>
        <end position="204"/>
    </location>
</feature>
<protein>
    <submittedName>
        <fullName evidence="3">Uncharacterized protein</fullName>
    </submittedName>
</protein>
<accession>A0A941FIM7</accession>
<evidence type="ECO:0000313" key="4">
    <source>
        <dbReference type="Proteomes" id="UP000682308"/>
    </source>
</evidence>
<dbReference type="AlphaFoldDB" id="A0A941FIM7"/>
<feature type="transmembrane region" description="Helical" evidence="2">
    <location>
        <begin position="163"/>
        <end position="181"/>
    </location>
</feature>
<reference evidence="3 4" key="1">
    <citation type="submission" date="2021-04" db="EMBL/GenBank/DDBJ databases">
        <title>Characterization of the biosynthetic gene cluster of new lipopeptides with antitumor activity in the genome of the marine Streptomyces PHM034.</title>
        <authorList>
            <person name="Ceniceros A."/>
            <person name="Canedo L."/>
            <person name="Mendez C."/>
            <person name="Olano C."/>
            <person name="Schleissner C."/>
            <person name="Cuevas C."/>
            <person name="De La Calle F."/>
            <person name="Salas J.A."/>
        </authorList>
    </citation>
    <scope>NUCLEOTIDE SEQUENCE [LARGE SCALE GENOMIC DNA]</scope>
    <source>
        <strain evidence="3 4">PHM034</strain>
    </source>
</reference>
<feature type="transmembrane region" description="Helical" evidence="2">
    <location>
        <begin position="102"/>
        <end position="120"/>
    </location>
</feature>
<keyword evidence="4" id="KW-1185">Reference proteome</keyword>
<gene>
    <name evidence="3" type="ORF">KEF29_21070</name>
</gene>